<keyword evidence="1" id="KW-0812">Transmembrane</keyword>
<dbReference type="Proteomes" id="UP000594042">
    <property type="component" value="Chromosome"/>
</dbReference>
<name>A0A7G1HWR8_9BACT</name>
<evidence type="ECO:0000313" key="3">
    <source>
        <dbReference type="Proteomes" id="UP000594042"/>
    </source>
</evidence>
<protein>
    <recommendedName>
        <fullName evidence="4">ABC transporter permease</fullName>
    </recommendedName>
</protein>
<feature type="transmembrane region" description="Helical" evidence="1">
    <location>
        <begin position="12"/>
        <end position="38"/>
    </location>
</feature>
<accession>A0A7G1HWR8</accession>
<evidence type="ECO:0008006" key="4">
    <source>
        <dbReference type="Google" id="ProtNLM"/>
    </source>
</evidence>
<reference evidence="3" key="1">
    <citation type="submission" date="2020-07" db="EMBL/GenBank/DDBJ databases">
        <title>Complete genome sequencing of Coprobacter sp. strain 2CBH44.</title>
        <authorList>
            <person name="Sakamoto M."/>
            <person name="Murakami T."/>
            <person name="Mori H."/>
        </authorList>
    </citation>
    <scope>NUCLEOTIDE SEQUENCE [LARGE SCALE GENOMIC DNA]</scope>
    <source>
        <strain evidence="3">2CBH44</strain>
    </source>
</reference>
<keyword evidence="1" id="KW-1133">Transmembrane helix</keyword>
<proteinExistence type="predicted"/>
<dbReference type="KEGG" id="copr:Cop2CBH44_16050"/>
<dbReference type="AlphaFoldDB" id="A0A7G1HWR8"/>
<sequence>MKIVWKLLRQHLSIGQFAGFFLANLVGMIIVLFSLQFYKDVAPFFSGNDNLLKSEYLILSKKISTLGSITGQSSQFSETDLEEIKGQPFVKNIGEFTSSQYHVSAGINMAGQQMRLSTQMFFESVPDAFVDIKSISDWHFDERDDLIPIILPKNYLNLYNYGFAQSRSLPQLSEGILGLIGIDIHISGNGQNHDFKGNIVGFSNRLNTILVPESFMKWSNKIYGDGHTSTASRIIIEIDNPADDNIVQFLQKKGYETEGDKLNAGKTNYFLKIITGLVIGIGLIISILSFFVLMLSIYLLLQKNTQRLENLLLIGYSPAQVSRPYQLLTIGLNSCVLIISLTIIFFAREYYIALLNKMWPSFEGENIFISIASGILLFLAISIFNIIAIRHKVNSLWDGTK</sequence>
<feature type="transmembrane region" description="Helical" evidence="1">
    <location>
        <begin position="273"/>
        <end position="301"/>
    </location>
</feature>
<gene>
    <name evidence="2" type="ORF">Cop2CBH44_16050</name>
</gene>
<evidence type="ECO:0000256" key="1">
    <source>
        <dbReference type="SAM" id="Phobius"/>
    </source>
</evidence>
<dbReference type="RefSeq" id="WP_200755868.1">
    <property type="nucleotide sequence ID" value="NZ_AP023322.1"/>
</dbReference>
<feature type="transmembrane region" description="Helical" evidence="1">
    <location>
        <begin position="367"/>
        <end position="388"/>
    </location>
</feature>
<organism evidence="2 3">
    <name type="scientific">Coprobacter secundus subsp. similis</name>
    <dbReference type="NCBI Taxonomy" id="2751153"/>
    <lineage>
        <taxon>Bacteria</taxon>
        <taxon>Pseudomonadati</taxon>
        <taxon>Bacteroidota</taxon>
        <taxon>Bacteroidia</taxon>
        <taxon>Bacteroidales</taxon>
        <taxon>Barnesiellaceae</taxon>
        <taxon>Coprobacter</taxon>
    </lineage>
</organism>
<keyword evidence="3" id="KW-1185">Reference proteome</keyword>
<feature type="transmembrane region" description="Helical" evidence="1">
    <location>
        <begin position="327"/>
        <end position="347"/>
    </location>
</feature>
<dbReference type="EMBL" id="AP023322">
    <property type="protein sequence ID" value="BCI63252.1"/>
    <property type="molecule type" value="Genomic_DNA"/>
</dbReference>
<keyword evidence="1" id="KW-0472">Membrane</keyword>
<evidence type="ECO:0000313" key="2">
    <source>
        <dbReference type="EMBL" id="BCI63252.1"/>
    </source>
</evidence>